<dbReference type="AlphaFoldDB" id="A0A2P2KYE6"/>
<reference evidence="2" key="1">
    <citation type="submission" date="2018-02" db="EMBL/GenBank/DDBJ databases">
        <title>Rhizophora mucronata_Transcriptome.</title>
        <authorList>
            <person name="Meera S.P."/>
            <person name="Sreeshan A."/>
            <person name="Augustine A."/>
        </authorList>
    </citation>
    <scope>NUCLEOTIDE SEQUENCE</scope>
    <source>
        <tissue evidence="2">Leaf</tissue>
    </source>
</reference>
<accession>A0A2P2KYE6</accession>
<dbReference type="EMBL" id="GGEC01030224">
    <property type="protein sequence ID" value="MBX10708.1"/>
    <property type="molecule type" value="Transcribed_RNA"/>
</dbReference>
<sequence length="46" mass="5237">MHSVGVKAYRFSISWTRILPSMFMFFLPCENRILCLQSATGLPAIC</sequence>
<evidence type="ECO:0000256" key="1">
    <source>
        <dbReference type="ARBA" id="ARBA00010838"/>
    </source>
</evidence>
<dbReference type="GO" id="GO:0004553">
    <property type="term" value="F:hydrolase activity, hydrolyzing O-glycosyl compounds"/>
    <property type="evidence" value="ECO:0007669"/>
    <property type="project" value="InterPro"/>
</dbReference>
<protein>
    <submittedName>
        <fullName evidence="2">Uncharacterized protein</fullName>
    </submittedName>
</protein>
<organism evidence="2">
    <name type="scientific">Rhizophora mucronata</name>
    <name type="common">Asiatic mangrove</name>
    <dbReference type="NCBI Taxonomy" id="61149"/>
    <lineage>
        <taxon>Eukaryota</taxon>
        <taxon>Viridiplantae</taxon>
        <taxon>Streptophyta</taxon>
        <taxon>Embryophyta</taxon>
        <taxon>Tracheophyta</taxon>
        <taxon>Spermatophyta</taxon>
        <taxon>Magnoliopsida</taxon>
        <taxon>eudicotyledons</taxon>
        <taxon>Gunneridae</taxon>
        <taxon>Pentapetalae</taxon>
        <taxon>rosids</taxon>
        <taxon>fabids</taxon>
        <taxon>Malpighiales</taxon>
        <taxon>Rhizophoraceae</taxon>
        <taxon>Rhizophora</taxon>
    </lineage>
</organism>
<name>A0A2P2KYE6_RHIMU</name>
<dbReference type="InterPro" id="IPR001360">
    <property type="entry name" value="Glyco_hydro_1"/>
</dbReference>
<proteinExistence type="inferred from homology"/>
<dbReference type="Pfam" id="PF00232">
    <property type="entry name" value="Glyco_hydro_1"/>
    <property type="match status" value="1"/>
</dbReference>
<dbReference type="Gene3D" id="3.20.20.80">
    <property type="entry name" value="Glycosidases"/>
    <property type="match status" value="1"/>
</dbReference>
<dbReference type="InterPro" id="IPR017853">
    <property type="entry name" value="GH"/>
</dbReference>
<comment type="similarity">
    <text evidence="1">Belongs to the glycosyl hydrolase 1 family.</text>
</comment>
<dbReference type="GO" id="GO:0005975">
    <property type="term" value="P:carbohydrate metabolic process"/>
    <property type="evidence" value="ECO:0007669"/>
    <property type="project" value="InterPro"/>
</dbReference>
<dbReference type="SUPFAM" id="SSF51445">
    <property type="entry name" value="(Trans)glycosidases"/>
    <property type="match status" value="1"/>
</dbReference>
<evidence type="ECO:0000313" key="2">
    <source>
        <dbReference type="EMBL" id="MBX10708.1"/>
    </source>
</evidence>